<dbReference type="AlphaFoldDB" id="A0A162LNA0"/>
<dbReference type="SUPFAM" id="SSF46689">
    <property type="entry name" value="Homeodomain-like"/>
    <property type="match status" value="1"/>
</dbReference>
<dbReference type="InterPro" id="IPR036271">
    <property type="entry name" value="Tet_transcr_reg_TetR-rel_C_sf"/>
</dbReference>
<comment type="caution">
    <text evidence="4">The sequence shown here is derived from an EMBL/GenBank/DDBJ whole genome shotgun (WGS) entry which is preliminary data.</text>
</comment>
<evidence type="ECO:0000256" key="2">
    <source>
        <dbReference type="PROSITE-ProRule" id="PRU00335"/>
    </source>
</evidence>
<dbReference type="SUPFAM" id="SSF48498">
    <property type="entry name" value="Tetracyclin repressor-like, C-terminal domain"/>
    <property type="match status" value="1"/>
</dbReference>
<organism evidence="4 5">
    <name type="scientific">Tistrella mobilis</name>
    <dbReference type="NCBI Taxonomy" id="171437"/>
    <lineage>
        <taxon>Bacteria</taxon>
        <taxon>Pseudomonadati</taxon>
        <taxon>Pseudomonadota</taxon>
        <taxon>Alphaproteobacteria</taxon>
        <taxon>Geminicoccales</taxon>
        <taxon>Geminicoccaceae</taxon>
        <taxon>Tistrella</taxon>
    </lineage>
</organism>
<dbReference type="Proteomes" id="UP000075787">
    <property type="component" value="Unassembled WGS sequence"/>
</dbReference>
<keyword evidence="1 2" id="KW-0238">DNA-binding</keyword>
<reference evidence="4 5" key="1">
    <citation type="submission" date="2015-12" db="EMBL/GenBank/DDBJ databases">
        <title>Genome sequence of Tistrella mobilis MCCC 1A02139.</title>
        <authorList>
            <person name="Lu L."/>
            <person name="Lai Q."/>
            <person name="Shao Z."/>
            <person name="Qian P."/>
        </authorList>
    </citation>
    <scope>NUCLEOTIDE SEQUENCE [LARGE SCALE GENOMIC DNA]</scope>
    <source>
        <strain evidence="4 5">MCCC 1A02139</strain>
    </source>
</reference>
<dbReference type="InterPro" id="IPR001647">
    <property type="entry name" value="HTH_TetR"/>
</dbReference>
<evidence type="ECO:0000313" key="5">
    <source>
        <dbReference type="Proteomes" id="UP000075787"/>
    </source>
</evidence>
<evidence type="ECO:0000256" key="1">
    <source>
        <dbReference type="ARBA" id="ARBA00023125"/>
    </source>
</evidence>
<protein>
    <submittedName>
        <fullName evidence="4">TetR family transcriptional regulator</fullName>
    </submittedName>
</protein>
<feature type="DNA-binding region" description="H-T-H motif" evidence="2">
    <location>
        <begin position="40"/>
        <end position="59"/>
    </location>
</feature>
<proteinExistence type="predicted"/>
<dbReference type="OrthoDB" id="9816431at2"/>
<dbReference type="InterPro" id="IPR009057">
    <property type="entry name" value="Homeodomain-like_sf"/>
</dbReference>
<accession>A0A162LNA0</accession>
<dbReference type="Pfam" id="PF00440">
    <property type="entry name" value="TetR_N"/>
    <property type="match status" value="1"/>
</dbReference>
<dbReference type="EMBL" id="LPZR01000054">
    <property type="protein sequence ID" value="KYO55892.1"/>
    <property type="molecule type" value="Genomic_DNA"/>
</dbReference>
<evidence type="ECO:0000259" key="3">
    <source>
        <dbReference type="PROSITE" id="PS50977"/>
    </source>
</evidence>
<dbReference type="Gene3D" id="1.10.357.10">
    <property type="entry name" value="Tetracycline Repressor, domain 2"/>
    <property type="match status" value="1"/>
</dbReference>
<gene>
    <name evidence="4" type="ORF">AUP44_22785</name>
</gene>
<evidence type="ECO:0000313" key="4">
    <source>
        <dbReference type="EMBL" id="KYO55892.1"/>
    </source>
</evidence>
<dbReference type="GO" id="GO:0003677">
    <property type="term" value="F:DNA binding"/>
    <property type="evidence" value="ECO:0007669"/>
    <property type="project" value="UniProtKB-UniRule"/>
</dbReference>
<sequence>MESIPMSSESLRQRGKARRQADIVAAAADLWRARGVGNVSLNQIAAAAEVAPQTVYNLVGGLEAISFAVIELALARLDGVLASSAETGVALALEAARVSAGLYIADPGLYRQLLVRVPQVLFDGTHLGRDLAQITIRAMVQAAAAGEISARIDPDRLGRTIYINYLGALYDWACGDAADADFLRAAEIAVLAPVVACMPPEASASDAGRSGPAARLFALLAPPA</sequence>
<dbReference type="PROSITE" id="PS50977">
    <property type="entry name" value="HTH_TETR_2"/>
    <property type="match status" value="1"/>
</dbReference>
<feature type="domain" description="HTH tetR-type" evidence="3">
    <location>
        <begin position="17"/>
        <end position="77"/>
    </location>
</feature>
<name>A0A162LNA0_9PROT</name>